<reference evidence="2 3" key="1">
    <citation type="journal article" date="2019" name="PLoS ONE">
        <title>Genomic analyses reveal an absence of contemporary introgressive admixture between fin whales and blue whales, despite known hybrids.</title>
        <authorList>
            <person name="Westbury M.V."/>
            <person name="Petersen B."/>
            <person name="Lorenzen E.D."/>
        </authorList>
    </citation>
    <scope>NUCLEOTIDE SEQUENCE [LARGE SCALE GENOMIC DNA]</scope>
    <source>
        <strain evidence="2">FinWhale-01</strain>
    </source>
</reference>
<evidence type="ECO:0000313" key="2">
    <source>
        <dbReference type="EMBL" id="KAB0403259.1"/>
    </source>
</evidence>
<keyword evidence="3" id="KW-1185">Reference proteome</keyword>
<comment type="caution">
    <text evidence="2">The sequence shown here is derived from an EMBL/GenBank/DDBJ whole genome shotgun (WGS) entry which is preliminary data.</text>
</comment>
<dbReference type="SUPFAM" id="SSF52129">
    <property type="entry name" value="Caspase-like"/>
    <property type="match status" value="1"/>
</dbReference>
<dbReference type="EMBL" id="SGJD01000843">
    <property type="protein sequence ID" value="KAB0403259.1"/>
    <property type="molecule type" value="Genomic_DNA"/>
</dbReference>
<organism evidence="2 3">
    <name type="scientific">Balaenoptera physalus</name>
    <name type="common">Fin whale</name>
    <name type="synonym">Balaena physalus</name>
    <dbReference type="NCBI Taxonomy" id="9770"/>
    <lineage>
        <taxon>Eukaryota</taxon>
        <taxon>Metazoa</taxon>
        <taxon>Chordata</taxon>
        <taxon>Craniata</taxon>
        <taxon>Vertebrata</taxon>
        <taxon>Euteleostomi</taxon>
        <taxon>Mammalia</taxon>
        <taxon>Eutheria</taxon>
        <taxon>Laurasiatheria</taxon>
        <taxon>Artiodactyla</taxon>
        <taxon>Whippomorpha</taxon>
        <taxon>Cetacea</taxon>
        <taxon>Mysticeti</taxon>
        <taxon>Balaenopteridae</taxon>
        <taxon>Balaenoptera</taxon>
    </lineage>
</organism>
<evidence type="ECO:0000256" key="1">
    <source>
        <dbReference type="SAM" id="MobiDB-lite"/>
    </source>
</evidence>
<name>A0A6A1Q8Y7_BALPH</name>
<dbReference type="OrthoDB" id="6097640at2759"/>
<proteinExistence type="predicted"/>
<sequence length="259" mass="27355">MERLPEESSGPTPHQVFCWTAEESSGATYCPVFGSSLKGALCLGDPKSSPSAQYDLSGARGAPLMAVIQDWPGAQHDALGFKTTLKTDPTAQAFQEEMAHFWEWLDACRGPVSCAFVALMAHGGPQGQLLGADRALWGRPKIFLLQVCCGVSRAWGPPWRLGQVPPSSPPPAALALLTQPLASQDLLSTSSKKPDFSRGPTPGSPNQADILMVYAATEGSSGCVSPSDLTLNLQLRSSGRLGDPEGAVRTYSGQIQAEC</sequence>
<dbReference type="Proteomes" id="UP000437017">
    <property type="component" value="Unassembled WGS sequence"/>
</dbReference>
<accession>A0A6A1Q8Y7</accession>
<dbReference type="InterPro" id="IPR029030">
    <property type="entry name" value="Caspase-like_dom_sf"/>
</dbReference>
<feature type="region of interest" description="Disordered" evidence="1">
    <location>
        <begin position="188"/>
        <end position="207"/>
    </location>
</feature>
<evidence type="ECO:0008006" key="4">
    <source>
        <dbReference type="Google" id="ProtNLM"/>
    </source>
</evidence>
<dbReference type="AlphaFoldDB" id="A0A6A1Q8Y7"/>
<gene>
    <name evidence="2" type="ORF">E2I00_015729</name>
</gene>
<dbReference type="Gene3D" id="3.40.50.1460">
    <property type="match status" value="1"/>
</dbReference>
<protein>
    <recommendedName>
        <fullName evidence="4">Caspase family p20 domain-containing protein</fullName>
    </recommendedName>
</protein>
<evidence type="ECO:0000313" key="3">
    <source>
        <dbReference type="Proteomes" id="UP000437017"/>
    </source>
</evidence>